<reference evidence="1 2" key="1">
    <citation type="submission" date="2017-07" db="EMBL/GenBank/DDBJ databases">
        <title>Complete genome sequence of Actinoalloteichus hoggarensis DSM 45943, type strain of Actinoalloteichus hoggarensis.</title>
        <authorList>
            <person name="Ruckert C."/>
            <person name="Nouioui I."/>
            <person name="Willmese J."/>
            <person name="van Wezel G."/>
            <person name="Klenk H.-P."/>
            <person name="Kalinowski J."/>
            <person name="Zotchev S.B."/>
        </authorList>
    </citation>
    <scope>NUCLEOTIDE SEQUENCE [LARGE SCALE GENOMIC DNA]</scope>
    <source>
        <strain evidence="1 2">DSM 45943</strain>
    </source>
</reference>
<organism evidence="1 2">
    <name type="scientific">Actinoalloteichus hoggarensis</name>
    <dbReference type="NCBI Taxonomy" id="1470176"/>
    <lineage>
        <taxon>Bacteria</taxon>
        <taxon>Bacillati</taxon>
        <taxon>Actinomycetota</taxon>
        <taxon>Actinomycetes</taxon>
        <taxon>Pseudonocardiales</taxon>
        <taxon>Pseudonocardiaceae</taxon>
        <taxon>Actinoalloteichus</taxon>
    </lineage>
</organism>
<evidence type="ECO:0000313" key="2">
    <source>
        <dbReference type="Proteomes" id="UP000204221"/>
    </source>
</evidence>
<dbReference type="Proteomes" id="UP000204221">
    <property type="component" value="Chromosome"/>
</dbReference>
<dbReference type="AlphaFoldDB" id="A0A221W5A0"/>
<sequence>MAQNGACLPGGHRQARQGAGEQLPARGDDVPAATQAAARCGRKSSGVELAEVSLWLNTMHPGMRAPWFGLHLRRGNSLIGGRRAVYAGEDVASAAKAWLKTKGGLAPTPLPFRKDGVEQPLPPDAVHQFLLPNPGWAAVTGISEAKDLAGSEVAQLAAWRRGVLQRPKRSTAHLNKNTGEPKMKNGRPQPEAPSQFTRLRDAARRVEFLWALVVERMEISEQAIARRIDVWGADPTDPEFGFLRRPEHAVQKEQVFEDLFHAVDTPYWRLKTVMDAWCALWFWPVDKAASVDRAPARPSLLCTE</sequence>
<proteinExistence type="predicted"/>
<dbReference type="EMBL" id="CP022521">
    <property type="protein sequence ID" value="ASO21082.1"/>
    <property type="molecule type" value="Genomic_DNA"/>
</dbReference>
<accession>A0A221W5A0</accession>
<dbReference type="KEGG" id="ahg:AHOG_17285"/>
<dbReference type="RefSeq" id="WP_211290431.1">
    <property type="nucleotide sequence ID" value="NZ_CP022521.1"/>
</dbReference>
<evidence type="ECO:0000313" key="1">
    <source>
        <dbReference type="EMBL" id="ASO21082.1"/>
    </source>
</evidence>
<protein>
    <submittedName>
        <fullName evidence="1">Uncharacterized protein</fullName>
    </submittedName>
</protein>
<gene>
    <name evidence="1" type="ORF">AHOG_17285</name>
</gene>
<keyword evidence="2" id="KW-1185">Reference proteome</keyword>
<name>A0A221W5A0_9PSEU</name>